<dbReference type="HAMAP" id="MF_00240">
    <property type="entry name" value="LolA"/>
    <property type="match status" value="1"/>
</dbReference>
<organism evidence="11 12">
    <name type="scientific">Marinobacter segnicrescens</name>
    <dbReference type="NCBI Taxonomy" id="430453"/>
    <lineage>
        <taxon>Bacteria</taxon>
        <taxon>Pseudomonadati</taxon>
        <taxon>Pseudomonadota</taxon>
        <taxon>Gammaproteobacteria</taxon>
        <taxon>Pseudomonadales</taxon>
        <taxon>Marinobacteraceae</taxon>
        <taxon>Marinobacter</taxon>
    </lineage>
</organism>
<dbReference type="AlphaFoldDB" id="A0A1I0D121"/>
<evidence type="ECO:0000256" key="9">
    <source>
        <dbReference type="ARBA" id="ARBA00023186"/>
    </source>
</evidence>
<dbReference type="Proteomes" id="UP000198762">
    <property type="component" value="Unassembled WGS sequence"/>
</dbReference>
<keyword evidence="9 10" id="KW-0143">Chaperone</keyword>
<dbReference type="InterPro" id="IPR004564">
    <property type="entry name" value="OM_lipoprot_carrier_LolA-like"/>
</dbReference>
<dbReference type="InterPro" id="IPR029046">
    <property type="entry name" value="LolA/LolB/LppX"/>
</dbReference>
<dbReference type="GO" id="GO:0030288">
    <property type="term" value="C:outer membrane-bounded periplasmic space"/>
    <property type="evidence" value="ECO:0007669"/>
    <property type="project" value="TreeGrafter"/>
</dbReference>
<comment type="function">
    <text evidence="10">Participates in the translocation of lipoproteins from the inner membrane to the outer membrane. Only forms a complex with a lipoprotein if the residue after the N-terminal Cys is not an aspartate (The Asp acts as a targeting signal to indicate that the lipoprotein should stay in the inner membrane).</text>
</comment>
<keyword evidence="7 10" id="KW-0574">Periplasm</keyword>
<keyword evidence="8 10" id="KW-0653">Protein transport</keyword>
<evidence type="ECO:0000256" key="1">
    <source>
        <dbReference type="ARBA" id="ARBA00004418"/>
    </source>
</evidence>
<proteinExistence type="inferred from homology"/>
<evidence type="ECO:0000256" key="8">
    <source>
        <dbReference type="ARBA" id="ARBA00022927"/>
    </source>
</evidence>
<gene>
    <name evidence="10" type="primary">lolA</name>
    <name evidence="11" type="ORF">SAMN04487962_10682</name>
</gene>
<evidence type="ECO:0000256" key="10">
    <source>
        <dbReference type="HAMAP-Rule" id="MF_00240"/>
    </source>
</evidence>
<keyword evidence="5 10" id="KW-0813">Transport</keyword>
<feature type="chain" id="PRO_5011801552" description="Outer-membrane lipoprotein carrier protein" evidence="10">
    <location>
        <begin position="25"/>
        <end position="213"/>
    </location>
</feature>
<reference evidence="12" key="1">
    <citation type="submission" date="2016-10" db="EMBL/GenBank/DDBJ databases">
        <authorList>
            <person name="Varghese N."/>
            <person name="Submissions S."/>
        </authorList>
    </citation>
    <scope>NUCLEOTIDE SEQUENCE [LARGE SCALE GENOMIC DNA]</scope>
    <source>
        <strain evidence="12">CGMCC 1.6489</strain>
    </source>
</reference>
<sequence length="213" mass="23662" precursor="true">MIKTGRVILASFALLLFATGTVRAEQQAADRLADVLGGYSTFQAAFTQVVADEQGRVMQQTTGNLKAKRPGLFYWETDPPANQFIVSDGETVELYDPDLEQVTVQELDEQVSTTPALLLSGETEGLAETYEITEERYGDSTREYTLLPRSEDSLFVSLTLTFYNGELQAMRLDDSLAQRTELEFGNIRINEPVPDGAFELDYPDSVDVIQGIQ</sequence>
<evidence type="ECO:0000256" key="2">
    <source>
        <dbReference type="ARBA" id="ARBA00007615"/>
    </source>
</evidence>
<dbReference type="PANTHER" id="PTHR35869">
    <property type="entry name" value="OUTER-MEMBRANE LIPOPROTEIN CARRIER PROTEIN"/>
    <property type="match status" value="1"/>
</dbReference>
<dbReference type="Gene3D" id="2.50.20.10">
    <property type="entry name" value="Lipoprotein localisation LolA/LolB/LppX"/>
    <property type="match status" value="1"/>
</dbReference>
<evidence type="ECO:0000256" key="4">
    <source>
        <dbReference type="ARBA" id="ARBA00014035"/>
    </source>
</evidence>
<name>A0A1I0D121_9GAMM</name>
<evidence type="ECO:0000256" key="6">
    <source>
        <dbReference type="ARBA" id="ARBA00022729"/>
    </source>
</evidence>
<evidence type="ECO:0000256" key="3">
    <source>
        <dbReference type="ARBA" id="ARBA00011245"/>
    </source>
</evidence>
<dbReference type="GO" id="GO:0044874">
    <property type="term" value="P:lipoprotein localization to outer membrane"/>
    <property type="evidence" value="ECO:0007669"/>
    <property type="project" value="UniProtKB-UniRule"/>
</dbReference>
<dbReference type="InterPro" id="IPR018323">
    <property type="entry name" value="OM_lipoprot_carrier_LolA_Pbac"/>
</dbReference>
<evidence type="ECO:0000256" key="7">
    <source>
        <dbReference type="ARBA" id="ARBA00022764"/>
    </source>
</evidence>
<protein>
    <recommendedName>
        <fullName evidence="4 10">Outer-membrane lipoprotein carrier protein</fullName>
    </recommendedName>
</protein>
<keyword evidence="11" id="KW-0449">Lipoprotein</keyword>
<dbReference type="STRING" id="430453.SAMN04487962_10682"/>
<keyword evidence="12" id="KW-1185">Reference proteome</keyword>
<evidence type="ECO:0000256" key="5">
    <source>
        <dbReference type="ARBA" id="ARBA00022448"/>
    </source>
</evidence>
<dbReference type="GO" id="GO:0042953">
    <property type="term" value="P:lipoprotein transport"/>
    <property type="evidence" value="ECO:0007669"/>
    <property type="project" value="InterPro"/>
</dbReference>
<dbReference type="EMBL" id="FOHZ01000006">
    <property type="protein sequence ID" value="SET25605.1"/>
    <property type="molecule type" value="Genomic_DNA"/>
</dbReference>
<dbReference type="Pfam" id="PF03548">
    <property type="entry name" value="LolA"/>
    <property type="match status" value="1"/>
</dbReference>
<keyword evidence="6 10" id="KW-0732">Signal</keyword>
<comment type="similarity">
    <text evidence="2 10">Belongs to the LolA family.</text>
</comment>
<comment type="subunit">
    <text evidence="3 10">Monomer.</text>
</comment>
<dbReference type="NCBIfam" id="TIGR00547">
    <property type="entry name" value="lolA"/>
    <property type="match status" value="1"/>
</dbReference>
<dbReference type="CDD" id="cd16325">
    <property type="entry name" value="LolA"/>
    <property type="match status" value="1"/>
</dbReference>
<dbReference type="OrthoDB" id="9787361at2"/>
<dbReference type="RefSeq" id="WP_091850351.1">
    <property type="nucleotide sequence ID" value="NZ_FOHZ01000006.1"/>
</dbReference>
<feature type="signal peptide" evidence="10">
    <location>
        <begin position="1"/>
        <end position="24"/>
    </location>
</feature>
<accession>A0A1I0D121</accession>
<dbReference type="SUPFAM" id="SSF89392">
    <property type="entry name" value="Prokaryotic lipoproteins and lipoprotein localization factors"/>
    <property type="match status" value="1"/>
</dbReference>
<evidence type="ECO:0000313" key="12">
    <source>
        <dbReference type="Proteomes" id="UP000198762"/>
    </source>
</evidence>
<comment type="subcellular location">
    <subcellularLocation>
        <location evidence="1 10">Periplasm</location>
    </subcellularLocation>
</comment>
<dbReference type="PANTHER" id="PTHR35869:SF1">
    <property type="entry name" value="OUTER-MEMBRANE LIPOPROTEIN CARRIER PROTEIN"/>
    <property type="match status" value="1"/>
</dbReference>
<evidence type="ECO:0000313" key="11">
    <source>
        <dbReference type="EMBL" id="SET25605.1"/>
    </source>
</evidence>